<dbReference type="SUPFAM" id="SSF51658">
    <property type="entry name" value="Xylose isomerase-like"/>
    <property type="match status" value="1"/>
</dbReference>
<dbReference type="PANTHER" id="PTHR12110:SF41">
    <property type="entry name" value="INOSOSE DEHYDRATASE"/>
    <property type="match status" value="1"/>
</dbReference>
<keyword evidence="3" id="KW-0456">Lyase</keyword>
<dbReference type="InterPro" id="IPR036237">
    <property type="entry name" value="Xyl_isomerase-like_sf"/>
</dbReference>
<dbReference type="EMBL" id="JACGWU010000001">
    <property type="protein sequence ID" value="MBA8828134.1"/>
    <property type="molecule type" value="Genomic_DNA"/>
</dbReference>
<dbReference type="Proteomes" id="UP000524237">
    <property type="component" value="Unassembled WGS sequence"/>
</dbReference>
<name>A0A7W3JRY2_9MICO</name>
<evidence type="ECO:0000313" key="4">
    <source>
        <dbReference type="Proteomes" id="UP000524237"/>
    </source>
</evidence>
<keyword evidence="1" id="KW-0119">Carbohydrate metabolism</keyword>
<proteinExistence type="predicted"/>
<dbReference type="EC" id="4.2.1.44" evidence="3"/>
<gene>
    <name evidence="3" type="ORF">FB555_000205</name>
</gene>
<dbReference type="RefSeq" id="WP_182483589.1">
    <property type="nucleotide sequence ID" value="NZ_JACGWU010000001.1"/>
</dbReference>
<feature type="domain" description="Xylose isomerase-like TIM barrel" evidence="2">
    <location>
        <begin position="36"/>
        <end position="287"/>
    </location>
</feature>
<dbReference type="Gene3D" id="3.20.20.150">
    <property type="entry name" value="Divalent-metal-dependent TIM barrel enzymes"/>
    <property type="match status" value="1"/>
</dbReference>
<keyword evidence="4" id="KW-1185">Reference proteome</keyword>
<dbReference type="InterPro" id="IPR050312">
    <property type="entry name" value="IolE/XylAMocC-like"/>
</dbReference>
<organism evidence="3 4">
    <name type="scientific">Alpinimonas psychrophila</name>
    <dbReference type="NCBI Taxonomy" id="748908"/>
    <lineage>
        <taxon>Bacteria</taxon>
        <taxon>Bacillati</taxon>
        <taxon>Actinomycetota</taxon>
        <taxon>Actinomycetes</taxon>
        <taxon>Micrococcales</taxon>
        <taxon>Microbacteriaceae</taxon>
        <taxon>Alpinimonas</taxon>
    </lineage>
</organism>
<comment type="caution">
    <text evidence="3">The sequence shown here is derived from an EMBL/GenBank/DDBJ whole genome shotgun (WGS) entry which is preliminary data.</text>
</comment>
<dbReference type="PANTHER" id="PTHR12110">
    <property type="entry name" value="HYDROXYPYRUVATE ISOMERASE"/>
    <property type="match status" value="1"/>
</dbReference>
<protein>
    <submittedName>
        <fullName evidence="3">Inosose dehydratase</fullName>
        <ecNumber evidence="3">4.2.1.44</ecNumber>
    </submittedName>
</protein>
<evidence type="ECO:0000313" key="3">
    <source>
        <dbReference type="EMBL" id="MBA8828134.1"/>
    </source>
</evidence>
<dbReference type="Pfam" id="PF01261">
    <property type="entry name" value="AP_endonuc_2"/>
    <property type="match status" value="1"/>
</dbReference>
<reference evidence="3 4" key="1">
    <citation type="submission" date="2020-07" db="EMBL/GenBank/DDBJ databases">
        <title>Sequencing the genomes of 1000 actinobacteria strains.</title>
        <authorList>
            <person name="Klenk H.-P."/>
        </authorList>
    </citation>
    <scope>NUCLEOTIDE SEQUENCE [LARGE SCALE GENOMIC DNA]</scope>
    <source>
        <strain evidence="3 4">DSM 23737</strain>
    </source>
</reference>
<accession>A0A7W3JRY2</accession>
<sequence>MSQHKIAGAPISWGVCEVPGWGHQMQQDRVLSEMTQVGFSACEFGPLGFLPEEPALRSEVLKKHNLTAVGGFVPVVLYKADHDPEPEIRKELEAFRAAGAEVMVLAATTGNDDYNSRPELTENEWALLLRNLDKLESVAAEYGVRAVIHPHVGTIVEGPSDIERVVNGSGIGFCFDTGHMMIGGTDPVKFAQDHADRIGHVHLKDVRLTVAKRVIDGEINYYQGVIQGLYAPVGQGDVDMKAILAALNAAGYAGWYVLEQDNVLSQEPAVSEGPIEDAQASVDFLKAALAELD</sequence>
<dbReference type="AlphaFoldDB" id="A0A7W3JRY2"/>
<evidence type="ECO:0000256" key="1">
    <source>
        <dbReference type="ARBA" id="ARBA00023277"/>
    </source>
</evidence>
<evidence type="ECO:0000259" key="2">
    <source>
        <dbReference type="Pfam" id="PF01261"/>
    </source>
</evidence>
<dbReference type="GO" id="GO:0050114">
    <property type="term" value="F:myo-inosose-2 dehydratase activity"/>
    <property type="evidence" value="ECO:0007669"/>
    <property type="project" value="UniProtKB-EC"/>
</dbReference>
<dbReference type="InterPro" id="IPR013022">
    <property type="entry name" value="Xyl_isomerase-like_TIM-brl"/>
</dbReference>